<evidence type="ECO:0000313" key="2">
    <source>
        <dbReference type="EMBL" id="AYV75348.1"/>
    </source>
</evidence>
<name>A0A3G4ZKI0_9VIRU</name>
<proteinExistence type="predicted"/>
<evidence type="ECO:0000256" key="1">
    <source>
        <dbReference type="SAM" id="Phobius"/>
    </source>
</evidence>
<gene>
    <name evidence="2" type="ORF">Terrestrivirus1_222</name>
</gene>
<dbReference type="EMBL" id="MK071979">
    <property type="protein sequence ID" value="AYV75348.1"/>
    <property type="molecule type" value="Genomic_DNA"/>
</dbReference>
<sequence length="180" mass="19912">MSIRLDILYGCLTLLAMISFMIGLSFTISGGISYSSENEEILVGKGSESMCIIKAITATSGDCFVNQNCNGTDSTFNVWFDTGSGCNLQNQRVPYGLNIDPFECQLERVIPCWSVRSVSSIDSNCDTKFVIWQRTEHNSSTKSTFGIGLAFLGLLVICSIISCIIYWRCHRFSNTTHTPL</sequence>
<feature type="transmembrane region" description="Helical" evidence="1">
    <location>
        <begin position="7"/>
        <end position="28"/>
    </location>
</feature>
<keyword evidence="1" id="KW-0812">Transmembrane</keyword>
<reference evidence="2" key="1">
    <citation type="submission" date="2018-10" db="EMBL/GenBank/DDBJ databases">
        <title>Hidden diversity of soil giant viruses.</title>
        <authorList>
            <person name="Schulz F."/>
            <person name="Alteio L."/>
            <person name="Goudeau D."/>
            <person name="Ryan E.M."/>
            <person name="Malmstrom R.R."/>
            <person name="Blanchard J."/>
            <person name="Woyke T."/>
        </authorList>
    </citation>
    <scope>NUCLEOTIDE SEQUENCE</scope>
    <source>
        <strain evidence="2">TEV1</strain>
    </source>
</reference>
<organism evidence="2">
    <name type="scientific">Terrestrivirus sp</name>
    <dbReference type="NCBI Taxonomy" id="2487775"/>
    <lineage>
        <taxon>Viruses</taxon>
        <taxon>Varidnaviria</taxon>
        <taxon>Bamfordvirae</taxon>
        <taxon>Nucleocytoviricota</taxon>
        <taxon>Megaviricetes</taxon>
        <taxon>Imitervirales</taxon>
        <taxon>Mimiviridae</taxon>
        <taxon>Klosneuvirinae</taxon>
    </lineage>
</organism>
<protein>
    <submittedName>
        <fullName evidence="2">Uncharacterized protein</fullName>
    </submittedName>
</protein>
<keyword evidence="1" id="KW-1133">Transmembrane helix</keyword>
<accession>A0A3G4ZKI0</accession>
<feature type="transmembrane region" description="Helical" evidence="1">
    <location>
        <begin position="145"/>
        <end position="167"/>
    </location>
</feature>
<keyword evidence="1" id="KW-0472">Membrane</keyword>